<proteinExistence type="inferred from homology"/>
<name>A0A1I7YED4_9BILA</name>
<accession>A0A1I7YED4</accession>
<dbReference type="AlphaFoldDB" id="A0A1I7YED4"/>
<dbReference type="InterPro" id="IPR018552">
    <property type="entry name" value="CENP-X"/>
</dbReference>
<dbReference type="CDD" id="cd22921">
    <property type="entry name" value="HFD_CENP-X"/>
    <property type="match status" value="1"/>
</dbReference>
<evidence type="ECO:0000256" key="3">
    <source>
        <dbReference type="ARBA" id="ARBA00023125"/>
    </source>
</evidence>
<comment type="similarity">
    <text evidence="1">Belongs to the CENP-X/MHF2 family.</text>
</comment>
<evidence type="ECO:0000256" key="1">
    <source>
        <dbReference type="ARBA" id="ARBA00009359"/>
    </source>
</evidence>
<reference evidence="6" key="1">
    <citation type="submission" date="2016-11" db="UniProtKB">
        <authorList>
            <consortium name="WormBaseParasite"/>
        </authorList>
    </citation>
    <scope>IDENTIFICATION</scope>
</reference>
<dbReference type="GO" id="GO:0006281">
    <property type="term" value="P:DNA repair"/>
    <property type="evidence" value="ECO:0007669"/>
    <property type="project" value="UniProtKB-KW"/>
</dbReference>
<keyword evidence="5" id="KW-1185">Reference proteome</keyword>
<evidence type="ECO:0000256" key="4">
    <source>
        <dbReference type="ARBA" id="ARBA00023204"/>
    </source>
</evidence>
<dbReference type="Pfam" id="PF09415">
    <property type="entry name" value="CENP-X"/>
    <property type="match status" value="1"/>
</dbReference>
<organism evidence="5 6">
    <name type="scientific">Steinernema glaseri</name>
    <dbReference type="NCBI Taxonomy" id="37863"/>
    <lineage>
        <taxon>Eukaryota</taxon>
        <taxon>Metazoa</taxon>
        <taxon>Ecdysozoa</taxon>
        <taxon>Nematoda</taxon>
        <taxon>Chromadorea</taxon>
        <taxon>Rhabditida</taxon>
        <taxon>Tylenchina</taxon>
        <taxon>Panagrolaimomorpha</taxon>
        <taxon>Strongyloidoidea</taxon>
        <taxon>Steinernematidae</taxon>
        <taxon>Steinernema</taxon>
    </lineage>
</organism>
<evidence type="ECO:0000256" key="2">
    <source>
        <dbReference type="ARBA" id="ARBA00022763"/>
    </source>
</evidence>
<keyword evidence="4" id="KW-0234">DNA repair</keyword>
<dbReference type="GO" id="GO:0051382">
    <property type="term" value="P:kinetochore assembly"/>
    <property type="evidence" value="ECO:0007669"/>
    <property type="project" value="InterPro"/>
</dbReference>
<protein>
    <submittedName>
        <fullName evidence="6">Centromere protein X</fullName>
    </submittedName>
</protein>
<keyword evidence="2" id="KW-0227">DNA damage</keyword>
<sequence>MKSNRQVTKTTIESLLRSKRPNGDLPRTTAKAQEMLVKAADALLREAFRRVAEYANSKGDDHVTMEHFREILPDLIIDFCFCGFRQCCPPMSRNSNRFWPLFQCLGQMMFKNLRRWFRHYILRKKCSNRVNETDQNLLVEEERRCPEKEHHNHSKYAVVNPQEFVPCKPRKRFEVIPVPEDECPLKCH</sequence>
<dbReference type="Proteomes" id="UP000095287">
    <property type="component" value="Unplaced"/>
</dbReference>
<dbReference type="GO" id="GO:0003677">
    <property type="term" value="F:DNA binding"/>
    <property type="evidence" value="ECO:0007669"/>
    <property type="project" value="UniProtKB-KW"/>
</dbReference>
<evidence type="ECO:0000313" key="5">
    <source>
        <dbReference type="Proteomes" id="UP000095287"/>
    </source>
</evidence>
<dbReference type="WBParaSite" id="L893_g15285.t1">
    <property type="protein sequence ID" value="L893_g15285.t1"/>
    <property type="gene ID" value="L893_g15285"/>
</dbReference>
<keyword evidence="3" id="KW-0238">DNA-binding</keyword>
<dbReference type="Gene3D" id="6.10.130.30">
    <property type="match status" value="1"/>
</dbReference>
<evidence type="ECO:0000313" key="6">
    <source>
        <dbReference type="WBParaSite" id="L893_g15285.t1"/>
    </source>
</evidence>